<gene>
    <name evidence="1" type="ORF">KK097_01270</name>
</gene>
<reference evidence="1 2" key="1">
    <citation type="submission" date="2021-05" db="EMBL/GenBank/DDBJ databases">
        <title>Whole genome sequence of Curtobacterium flaccumfaciens pv. flaccumfaciens strain CFBP 8819.</title>
        <authorList>
            <person name="Osdaghi E."/>
            <person name="Taghouti G."/>
            <person name="Portier P."/>
            <person name="Fazliarab A."/>
            <person name="Taghavi S.M."/>
            <person name="Briand M."/>
            <person name="Le-Saux M."/>
            <person name="Jacques M.-A."/>
        </authorList>
    </citation>
    <scope>NUCLEOTIDE SEQUENCE [LARGE SCALE GENOMIC DNA]</scope>
    <source>
        <strain evidence="1 2">CFBP 8819</strain>
    </source>
</reference>
<sequence>MPWESVESECVVKRCSEQATHLWDAYLVCGFHATALSEGELYAIEDMNVLPMNLLMGQDMPPEVVSVQLHQSMKSTPVAVLQVGHDGVHERDITLRISLAQARGLVFMLERWDTRPDSQPE</sequence>
<evidence type="ECO:0000313" key="2">
    <source>
        <dbReference type="Proteomes" id="UP001519641"/>
    </source>
</evidence>
<dbReference type="EMBL" id="JAHEWS010000001">
    <property type="protein sequence ID" value="MBT1586441.1"/>
    <property type="molecule type" value="Genomic_DNA"/>
</dbReference>
<keyword evidence="2" id="KW-1185">Reference proteome</keyword>
<comment type="caution">
    <text evidence="1">The sequence shown here is derived from an EMBL/GenBank/DDBJ whole genome shotgun (WGS) entry which is preliminary data.</text>
</comment>
<proteinExistence type="predicted"/>
<organism evidence="1 2">
    <name type="scientific">Curtobacterium aurantiacum</name>
    <dbReference type="NCBI Taxonomy" id="3236919"/>
    <lineage>
        <taxon>Bacteria</taxon>
        <taxon>Bacillati</taxon>
        <taxon>Actinomycetota</taxon>
        <taxon>Actinomycetes</taxon>
        <taxon>Micrococcales</taxon>
        <taxon>Microbacteriaceae</taxon>
        <taxon>Curtobacterium</taxon>
    </lineage>
</organism>
<accession>A0ABS5VAD9</accession>
<dbReference type="Proteomes" id="UP001519641">
    <property type="component" value="Unassembled WGS sequence"/>
</dbReference>
<evidence type="ECO:0000313" key="1">
    <source>
        <dbReference type="EMBL" id="MBT1586441.1"/>
    </source>
</evidence>
<name>A0ABS5VAD9_9MICO</name>
<dbReference type="RefSeq" id="WP_214530619.1">
    <property type="nucleotide sequence ID" value="NZ_JAHEWO010000021.1"/>
</dbReference>
<protein>
    <submittedName>
        <fullName evidence="1">Uncharacterized protein</fullName>
    </submittedName>
</protein>